<dbReference type="Proteomes" id="UP001519460">
    <property type="component" value="Unassembled WGS sequence"/>
</dbReference>
<organism evidence="1 2">
    <name type="scientific">Batillaria attramentaria</name>
    <dbReference type="NCBI Taxonomy" id="370345"/>
    <lineage>
        <taxon>Eukaryota</taxon>
        <taxon>Metazoa</taxon>
        <taxon>Spiralia</taxon>
        <taxon>Lophotrochozoa</taxon>
        <taxon>Mollusca</taxon>
        <taxon>Gastropoda</taxon>
        <taxon>Caenogastropoda</taxon>
        <taxon>Sorbeoconcha</taxon>
        <taxon>Cerithioidea</taxon>
        <taxon>Batillariidae</taxon>
        <taxon>Batillaria</taxon>
    </lineage>
</organism>
<gene>
    <name evidence="1" type="ORF">BaRGS_00026662</name>
</gene>
<sequence>MVTKYQAAPAVTVYLRCGSDRYLPAYTINTVLLSCRSRHPFPRLGFSSSSFLIWASMMFIDQLIKGRSSGRVLVIELEIFLALWLVETLFDMSSESR</sequence>
<comment type="caution">
    <text evidence="1">The sequence shown here is derived from an EMBL/GenBank/DDBJ whole genome shotgun (WGS) entry which is preliminary data.</text>
</comment>
<dbReference type="AlphaFoldDB" id="A0ABD0K523"/>
<protein>
    <submittedName>
        <fullName evidence="1">Uncharacterized protein</fullName>
    </submittedName>
</protein>
<name>A0ABD0K523_9CAEN</name>
<proteinExistence type="predicted"/>
<evidence type="ECO:0000313" key="2">
    <source>
        <dbReference type="Proteomes" id="UP001519460"/>
    </source>
</evidence>
<reference evidence="1 2" key="1">
    <citation type="journal article" date="2023" name="Sci. Data">
        <title>Genome assembly of the Korean intertidal mud-creeper Batillaria attramentaria.</title>
        <authorList>
            <person name="Patra A.K."/>
            <person name="Ho P.T."/>
            <person name="Jun S."/>
            <person name="Lee S.J."/>
            <person name="Kim Y."/>
            <person name="Won Y.J."/>
        </authorList>
    </citation>
    <scope>NUCLEOTIDE SEQUENCE [LARGE SCALE GENOMIC DNA]</scope>
    <source>
        <strain evidence="1">Wonlab-2016</strain>
    </source>
</reference>
<evidence type="ECO:0000313" key="1">
    <source>
        <dbReference type="EMBL" id="KAK7482078.1"/>
    </source>
</evidence>
<dbReference type="PROSITE" id="PS51257">
    <property type="entry name" value="PROKAR_LIPOPROTEIN"/>
    <property type="match status" value="1"/>
</dbReference>
<dbReference type="EMBL" id="JACVVK020000251">
    <property type="protein sequence ID" value="KAK7482078.1"/>
    <property type="molecule type" value="Genomic_DNA"/>
</dbReference>
<accession>A0ABD0K523</accession>
<keyword evidence="2" id="KW-1185">Reference proteome</keyword>